<feature type="transmembrane region" description="Helical" evidence="2">
    <location>
        <begin position="116"/>
        <end position="138"/>
    </location>
</feature>
<proteinExistence type="predicted"/>
<reference evidence="3 4" key="1">
    <citation type="submission" date="2021-02" db="EMBL/GenBank/DDBJ databases">
        <authorList>
            <person name="Ra J.-S."/>
        </authorList>
    </citation>
    <scope>NUCLEOTIDE SEQUENCE [LARGE SCALE GENOMIC DNA]</scope>
    <source>
        <strain evidence="3 4">MMS20-R1-14</strain>
    </source>
</reference>
<feature type="region of interest" description="Disordered" evidence="1">
    <location>
        <begin position="205"/>
        <end position="236"/>
    </location>
</feature>
<keyword evidence="2" id="KW-0812">Transmembrane</keyword>
<dbReference type="EMBL" id="JAFEUC010000002">
    <property type="protein sequence ID" value="MBM7075779.1"/>
    <property type="molecule type" value="Genomic_DNA"/>
</dbReference>
<dbReference type="Pfam" id="PF06197">
    <property type="entry name" value="DUF998"/>
    <property type="match status" value="1"/>
</dbReference>
<protein>
    <submittedName>
        <fullName evidence="3">DUF998 domain-containing protein</fullName>
    </submittedName>
</protein>
<feature type="transmembrane region" description="Helical" evidence="2">
    <location>
        <begin position="78"/>
        <end position="96"/>
    </location>
</feature>
<dbReference type="Proteomes" id="UP001518872">
    <property type="component" value="Unassembled WGS sequence"/>
</dbReference>
<comment type="caution">
    <text evidence="3">The sequence shown here is derived from an EMBL/GenBank/DDBJ whole genome shotgun (WGS) entry which is preliminary data.</text>
</comment>
<feature type="transmembrane region" description="Helical" evidence="2">
    <location>
        <begin position="150"/>
        <end position="170"/>
    </location>
</feature>
<evidence type="ECO:0000256" key="1">
    <source>
        <dbReference type="SAM" id="MobiDB-lite"/>
    </source>
</evidence>
<keyword evidence="2" id="KW-0472">Membrane</keyword>
<keyword evidence="4" id="KW-1185">Reference proteome</keyword>
<dbReference type="InterPro" id="IPR009339">
    <property type="entry name" value="DUF998"/>
</dbReference>
<feature type="transmembrane region" description="Helical" evidence="2">
    <location>
        <begin position="182"/>
        <end position="199"/>
    </location>
</feature>
<accession>A0ABS2IRF5</accession>
<sequence>MPDAARAVAGRLAAGCVLLGAVAVTVAVGAGPGGPWRGYVSEAGVSDSAFASTYRMGVFALAAALLSLAAALPVTLRLAAGLLLAGAAGTVVSGAVTCSAGCPLPPFEAATPADLVHAGASIVAAGVTVLAMLVVGFLRPATPGLRRVARVAGVLALPVAGAVALGLLTVGRGDLVAGLERLLLVVCAGWGLCTALLLARHRPAAAGPADRTGPGVPRAREHDERDERVTGSTTSV</sequence>
<feature type="transmembrane region" description="Helical" evidence="2">
    <location>
        <begin position="53"/>
        <end position="71"/>
    </location>
</feature>
<evidence type="ECO:0000313" key="4">
    <source>
        <dbReference type="Proteomes" id="UP001518872"/>
    </source>
</evidence>
<evidence type="ECO:0000256" key="2">
    <source>
        <dbReference type="SAM" id="Phobius"/>
    </source>
</evidence>
<keyword evidence="2" id="KW-1133">Transmembrane helix</keyword>
<feature type="compositionally biased region" description="Basic and acidic residues" evidence="1">
    <location>
        <begin position="218"/>
        <end position="229"/>
    </location>
</feature>
<gene>
    <name evidence="3" type="ORF">JQX11_05345</name>
</gene>
<dbReference type="RefSeq" id="WP_204923865.1">
    <property type="nucleotide sequence ID" value="NZ_JAFEUC010000002.1"/>
</dbReference>
<evidence type="ECO:0000313" key="3">
    <source>
        <dbReference type="EMBL" id="MBM7075779.1"/>
    </source>
</evidence>
<organism evidence="3 4">
    <name type="scientific">Micromonospora humida</name>
    <dbReference type="NCBI Taxonomy" id="2809018"/>
    <lineage>
        <taxon>Bacteria</taxon>
        <taxon>Bacillati</taxon>
        <taxon>Actinomycetota</taxon>
        <taxon>Actinomycetes</taxon>
        <taxon>Micromonosporales</taxon>
        <taxon>Micromonosporaceae</taxon>
        <taxon>Micromonospora</taxon>
    </lineage>
</organism>
<name>A0ABS2IRF5_9ACTN</name>